<dbReference type="Gene3D" id="1.10.10.10">
    <property type="entry name" value="Winged helix-like DNA-binding domain superfamily/Winged helix DNA-binding domain"/>
    <property type="match status" value="1"/>
</dbReference>
<dbReference type="Gene3D" id="6.10.250.690">
    <property type="match status" value="1"/>
</dbReference>
<feature type="domain" description="OmpR/PhoB-type" evidence="9">
    <location>
        <begin position="130"/>
        <end position="226"/>
    </location>
</feature>
<dbReference type="PROSITE" id="PS51755">
    <property type="entry name" value="OMPR_PHOB"/>
    <property type="match status" value="1"/>
</dbReference>
<dbReference type="GO" id="GO:0005829">
    <property type="term" value="C:cytosol"/>
    <property type="evidence" value="ECO:0007669"/>
    <property type="project" value="TreeGrafter"/>
</dbReference>
<evidence type="ECO:0000256" key="6">
    <source>
        <dbReference type="PROSITE-ProRule" id="PRU00169"/>
    </source>
</evidence>
<dbReference type="Proteomes" id="UP000190890">
    <property type="component" value="Unassembled WGS sequence"/>
</dbReference>
<dbReference type="InterPro" id="IPR039420">
    <property type="entry name" value="WalR-like"/>
</dbReference>
<evidence type="ECO:0000256" key="5">
    <source>
        <dbReference type="ARBA" id="ARBA00024867"/>
    </source>
</evidence>
<evidence type="ECO:0000313" key="11">
    <source>
        <dbReference type="Proteomes" id="UP000190890"/>
    </source>
</evidence>
<evidence type="ECO:0000256" key="1">
    <source>
        <dbReference type="ARBA" id="ARBA00018672"/>
    </source>
</evidence>
<dbReference type="InterPro" id="IPR001789">
    <property type="entry name" value="Sig_transdc_resp-reg_receiver"/>
</dbReference>
<keyword evidence="2" id="KW-0805">Transcription regulation</keyword>
<keyword evidence="6" id="KW-0597">Phosphoprotein</keyword>
<dbReference type="Gene3D" id="3.40.50.2300">
    <property type="match status" value="1"/>
</dbReference>
<name>A0A1S8TDT6_9CLOT</name>
<dbReference type="GO" id="GO:0000156">
    <property type="term" value="F:phosphorelay response regulator activity"/>
    <property type="evidence" value="ECO:0007669"/>
    <property type="project" value="TreeGrafter"/>
</dbReference>
<dbReference type="OrthoDB" id="9790442at2"/>
<dbReference type="PANTHER" id="PTHR48111">
    <property type="entry name" value="REGULATOR OF RPOS"/>
    <property type="match status" value="1"/>
</dbReference>
<dbReference type="InterPro" id="IPR001867">
    <property type="entry name" value="OmpR/PhoB-type_DNA-bd"/>
</dbReference>
<dbReference type="GO" id="GO:0006355">
    <property type="term" value="P:regulation of DNA-templated transcription"/>
    <property type="evidence" value="ECO:0007669"/>
    <property type="project" value="InterPro"/>
</dbReference>
<dbReference type="GO" id="GO:0000976">
    <property type="term" value="F:transcription cis-regulatory region binding"/>
    <property type="evidence" value="ECO:0007669"/>
    <property type="project" value="TreeGrafter"/>
</dbReference>
<feature type="domain" description="Response regulatory" evidence="8">
    <location>
        <begin position="4"/>
        <end position="118"/>
    </location>
</feature>
<dbReference type="SMART" id="SM00448">
    <property type="entry name" value="REC"/>
    <property type="match status" value="1"/>
</dbReference>
<dbReference type="CDD" id="cd00383">
    <property type="entry name" value="trans_reg_C"/>
    <property type="match status" value="1"/>
</dbReference>
<sequence length="227" mass="26262">MNESILLIDDEIGLLEMLQLVLEKEGFRDIQKAVNGTEAIEIIENKEPDLIIIDVMLPDISGFDLCIKIRKLTNVPILFLTSRTGDYDKLMGFSMGGDDYITKPFNVLEVVARVKAQLHRCRLYKNDRENNSFEFKDFRINKKACELIVNGESEKCTALEFNLLLFFIEHPNQIFTIGQLYENVWGQNVISDEKTVVMYISKIRKKIEKDSKYIINSRGLGYKFVPH</sequence>
<evidence type="ECO:0000259" key="8">
    <source>
        <dbReference type="PROSITE" id="PS50110"/>
    </source>
</evidence>
<dbReference type="EMBL" id="LZZM01000179">
    <property type="protein sequence ID" value="OOM75908.1"/>
    <property type="molecule type" value="Genomic_DNA"/>
</dbReference>
<proteinExistence type="predicted"/>
<dbReference type="GO" id="GO:0032993">
    <property type="term" value="C:protein-DNA complex"/>
    <property type="evidence" value="ECO:0007669"/>
    <property type="project" value="TreeGrafter"/>
</dbReference>
<feature type="DNA-binding region" description="OmpR/PhoB-type" evidence="7">
    <location>
        <begin position="130"/>
        <end position="226"/>
    </location>
</feature>
<comment type="function">
    <text evidence="5">May play the central regulatory role in sporulation. It may be an element of the effector pathway responsible for the activation of sporulation genes in response to nutritional stress. Spo0A may act in concert with spo0H (a sigma factor) to control the expression of some genes that are critical to the sporulation process.</text>
</comment>
<keyword evidence="11" id="KW-1185">Reference proteome</keyword>
<dbReference type="SUPFAM" id="SSF52172">
    <property type="entry name" value="CheY-like"/>
    <property type="match status" value="1"/>
</dbReference>
<evidence type="ECO:0000256" key="7">
    <source>
        <dbReference type="PROSITE-ProRule" id="PRU01091"/>
    </source>
</evidence>
<gene>
    <name evidence="10" type="primary">walR_1</name>
    <name evidence="10" type="ORF">CLPUN_29450</name>
</gene>
<dbReference type="SUPFAM" id="SSF46894">
    <property type="entry name" value="C-terminal effector domain of the bipartite response regulators"/>
    <property type="match status" value="1"/>
</dbReference>
<protein>
    <recommendedName>
        <fullName evidence="1">Stage 0 sporulation protein A homolog</fullName>
    </recommendedName>
</protein>
<dbReference type="PANTHER" id="PTHR48111:SF52">
    <property type="entry name" value="TRANSCRIPTIONAL REGULATORY PROTEIN YVRH"/>
    <property type="match status" value="1"/>
</dbReference>
<evidence type="ECO:0000256" key="2">
    <source>
        <dbReference type="ARBA" id="ARBA00023015"/>
    </source>
</evidence>
<evidence type="ECO:0000313" key="10">
    <source>
        <dbReference type="EMBL" id="OOM75908.1"/>
    </source>
</evidence>
<dbReference type="Pfam" id="PF00072">
    <property type="entry name" value="Response_reg"/>
    <property type="match status" value="1"/>
</dbReference>
<organism evidence="10 11">
    <name type="scientific">Clostridium puniceum</name>
    <dbReference type="NCBI Taxonomy" id="29367"/>
    <lineage>
        <taxon>Bacteria</taxon>
        <taxon>Bacillati</taxon>
        <taxon>Bacillota</taxon>
        <taxon>Clostridia</taxon>
        <taxon>Eubacteriales</taxon>
        <taxon>Clostridiaceae</taxon>
        <taxon>Clostridium</taxon>
    </lineage>
</organism>
<reference evidence="10 11" key="1">
    <citation type="submission" date="2016-05" db="EMBL/GenBank/DDBJ databases">
        <title>Microbial solvent formation.</title>
        <authorList>
            <person name="Poehlein A."/>
            <person name="Montoya Solano J.D."/>
            <person name="Flitsch S."/>
            <person name="Krabben P."/>
            <person name="Duerre P."/>
            <person name="Daniel R."/>
        </authorList>
    </citation>
    <scope>NUCLEOTIDE SEQUENCE [LARGE SCALE GENOMIC DNA]</scope>
    <source>
        <strain evidence="10 11">DSM 2619</strain>
    </source>
</reference>
<dbReference type="Pfam" id="PF00486">
    <property type="entry name" value="Trans_reg_C"/>
    <property type="match status" value="1"/>
</dbReference>
<evidence type="ECO:0000256" key="3">
    <source>
        <dbReference type="ARBA" id="ARBA00023125"/>
    </source>
</evidence>
<dbReference type="CDD" id="cd17574">
    <property type="entry name" value="REC_OmpR"/>
    <property type="match status" value="1"/>
</dbReference>
<accession>A0A1S8TDT6</accession>
<dbReference type="STRING" id="29367.CLPUN_29450"/>
<evidence type="ECO:0000256" key="4">
    <source>
        <dbReference type="ARBA" id="ARBA00023163"/>
    </source>
</evidence>
<keyword evidence="4" id="KW-0804">Transcription</keyword>
<feature type="modified residue" description="4-aspartylphosphate" evidence="6">
    <location>
        <position position="54"/>
    </location>
</feature>
<evidence type="ECO:0000259" key="9">
    <source>
        <dbReference type="PROSITE" id="PS51755"/>
    </source>
</evidence>
<dbReference type="RefSeq" id="WP_077848024.1">
    <property type="nucleotide sequence ID" value="NZ_LZZM01000179.1"/>
</dbReference>
<dbReference type="InterPro" id="IPR016032">
    <property type="entry name" value="Sig_transdc_resp-reg_C-effctor"/>
</dbReference>
<dbReference type="InterPro" id="IPR036388">
    <property type="entry name" value="WH-like_DNA-bd_sf"/>
</dbReference>
<dbReference type="SMART" id="SM00862">
    <property type="entry name" value="Trans_reg_C"/>
    <property type="match status" value="1"/>
</dbReference>
<dbReference type="InterPro" id="IPR011006">
    <property type="entry name" value="CheY-like_superfamily"/>
</dbReference>
<comment type="caution">
    <text evidence="10">The sequence shown here is derived from an EMBL/GenBank/DDBJ whole genome shotgun (WGS) entry which is preliminary data.</text>
</comment>
<keyword evidence="3 7" id="KW-0238">DNA-binding</keyword>
<dbReference type="PROSITE" id="PS50110">
    <property type="entry name" value="RESPONSE_REGULATORY"/>
    <property type="match status" value="1"/>
</dbReference>
<dbReference type="AlphaFoldDB" id="A0A1S8TDT6"/>